<keyword evidence="5 10" id="KW-0812">Transmembrane</keyword>
<dbReference type="InterPro" id="IPR000515">
    <property type="entry name" value="MetI-like"/>
</dbReference>
<feature type="domain" description="ABC transmembrane type-1" evidence="11">
    <location>
        <begin position="111"/>
        <end position="312"/>
    </location>
</feature>
<dbReference type="Pfam" id="PF00528">
    <property type="entry name" value="BPD_transp_1"/>
    <property type="match status" value="1"/>
</dbReference>
<feature type="transmembrane region" description="Helical" evidence="10">
    <location>
        <begin position="117"/>
        <end position="138"/>
    </location>
</feature>
<evidence type="ECO:0000256" key="9">
    <source>
        <dbReference type="ARBA" id="ARBA00024202"/>
    </source>
</evidence>
<organism evidence="12">
    <name type="scientific">hydrothermal vent metagenome</name>
    <dbReference type="NCBI Taxonomy" id="652676"/>
    <lineage>
        <taxon>unclassified sequences</taxon>
        <taxon>metagenomes</taxon>
        <taxon>ecological metagenomes</taxon>
    </lineage>
</organism>
<sequence length="325" mass="35870">MQPSITSVNQFARIKRIIVWLIPRVGSALFVIWAVATIVFFLLHLVPGDPADFRFGEYTHSADRDAWRTSLGLDLPLWQQYFNFISGALRFDFGESFHSQRAVSAIILERLPATLELTVASFFVAVVIAFPLGVIAAVKKNSYVDRGAMFFSLLGQSIPNFWLGPMLIMLFSLWMGWFPVSGRTGIDSLILPAITLGTALSAILARMVRSSLLEVLGEDYIRTAKAKGLSSYTIVVKHGLRNAMLPVITLLGLQLGALLGGAVITETVFSWPGLGKLTIDSIASRDYPVTQTCILLISIFYVLVNIMTDLVYAWIDPRIRVGGLQ</sequence>
<dbReference type="PROSITE" id="PS50928">
    <property type="entry name" value="ABC_TM1"/>
    <property type="match status" value="1"/>
</dbReference>
<evidence type="ECO:0000259" key="11">
    <source>
        <dbReference type="PROSITE" id="PS50928"/>
    </source>
</evidence>
<dbReference type="AlphaFoldDB" id="A0A3B0Z4X1"/>
<keyword evidence="6 10" id="KW-1133">Transmembrane helix</keyword>
<keyword evidence="4" id="KW-0533">Nickel</keyword>
<dbReference type="NCBIfam" id="NF045470">
    <property type="entry name" value="Opp2B"/>
    <property type="match status" value="1"/>
</dbReference>
<evidence type="ECO:0000256" key="6">
    <source>
        <dbReference type="ARBA" id="ARBA00022989"/>
    </source>
</evidence>
<dbReference type="GO" id="GO:0015099">
    <property type="term" value="F:nickel cation transmembrane transporter activity"/>
    <property type="evidence" value="ECO:0007669"/>
    <property type="project" value="InterPro"/>
</dbReference>
<dbReference type="CDD" id="cd06261">
    <property type="entry name" value="TM_PBP2"/>
    <property type="match status" value="1"/>
</dbReference>
<dbReference type="InterPro" id="IPR035906">
    <property type="entry name" value="MetI-like_sf"/>
</dbReference>
<proteinExistence type="inferred from homology"/>
<feature type="transmembrane region" description="Helical" evidence="10">
    <location>
        <begin position="159"/>
        <end position="177"/>
    </location>
</feature>
<comment type="subcellular location">
    <subcellularLocation>
        <location evidence="1">Cell membrane</location>
        <topology evidence="1">Multi-pass membrane protein</topology>
    </subcellularLocation>
</comment>
<accession>A0A3B0Z4X1</accession>
<comment type="similarity">
    <text evidence="9">Belongs to the binding-protein-dependent transport system permease family. OppBC subfamily.</text>
</comment>
<feature type="transmembrane region" description="Helical" evidence="10">
    <location>
        <begin position="289"/>
        <end position="315"/>
    </location>
</feature>
<gene>
    <name evidence="12" type="ORF">MNBD_GAMMA12-1583</name>
</gene>
<dbReference type="InterPro" id="IPR045621">
    <property type="entry name" value="BPD_transp_1_N"/>
</dbReference>
<feature type="transmembrane region" description="Helical" evidence="10">
    <location>
        <begin position="21"/>
        <end position="46"/>
    </location>
</feature>
<keyword evidence="3" id="KW-1003">Cell membrane</keyword>
<evidence type="ECO:0000256" key="4">
    <source>
        <dbReference type="ARBA" id="ARBA00022596"/>
    </source>
</evidence>
<evidence type="ECO:0000256" key="7">
    <source>
        <dbReference type="ARBA" id="ARBA00023065"/>
    </source>
</evidence>
<evidence type="ECO:0000256" key="3">
    <source>
        <dbReference type="ARBA" id="ARBA00022475"/>
    </source>
</evidence>
<evidence type="ECO:0000256" key="1">
    <source>
        <dbReference type="ARBA" id="ARBA00004651"/>
    </source>
</evidence>
<dbReference type="EMBL" id="UOFL01000092">
    <property type="protein sequence ID" value="VAW75736.1"/>
    <property type="molecule type" value="Genomic_DNA"/>
</dbReference>
<dbReference type="PANTHER" id="PTHR43163">
    <property type="entry name" value="DIPEPTIDE TRANSPORT SYSTEM PERMEASE PROTEIN DPPB-RELATED"/>
    <property type="match status" value="1"/>
</dbReference>
<keyword evidence="8 10" id="KW-0472">Membrane</keyword>
<evidence type="ECO:0000313" key="12">
    <source>
        <dbReference type="EMBL" id="VAW75736.1"/>
    </source>
</evidence>
<name>A0A3B0Z4X1_9ZZZZ</name>
<protein>
    <submittedName>
        <fullName evidence="12">ABC transporter, permease protein 1 (Cluster 5, nickel/peptides/opines)</fullName>
    </submittedName>
</protein>
<dbReference type="GO" id="GO:0005886">
    <property type="term" value="C:plasma membrane"/>
    <property type="evidence" value="ECO:0007669"/>
    <property type="project" value="UniProtKB-SubCell"/>
</dbReference>
<dbReference type="Pfam" id="PF19300">
    <property type="entry name" value="BPD_transp_1_N"/>
    <property type="match status" value="1"/>
</dbReference>
<dbReference type="SUPFAM" id="SSF161098">
    <property type="entry name" value="MetI-like"/>
    <property type="match status" value="1"/>
</dbReference>
<dbReference type="InterPro" id="IPR050045">
    <property type="entry name" value="Opp2B"/>
</dbReference>
<keyword evidence="7" id="KW-0406">Ion transport</keyword>
<reference evidence="12" key="1">
    <citation type="submission" date="2018-06" db="EMBL/GenBank/DDBJ databases">
        <authorList>
            <person name="Zhirakovskaya E."/>
        </authorList>
    </citation>
    <scope>NUCLEOTIDE SEQUENCE</scope>
</reference>
<feature type="transmembrane region" description="Helical" evidence="10">
    <location>
        <begin position="189"/>
        <end position="208"/>
    </location>
</feature>
<dbReference type="PANTHER" id="PTHR43163:SF6">
    <property type="entry name" value="DIPEPTIDE TRANSPORT SYSTEM PERMEASE PROTEIN DPPB-RELATED"/>
    <property type="match status" value="1"/>
</dbReference>
<evidence type="ECO:0000256" key="10">
    <source>
        <dbReference type="SAM" id="Phobius"/>
    </source>
</evidence>
<keyword evidence="2" id="KW-0813">Transport</keyword>
<evidence type="ECO:0000256" key="8">
    <source>
        <dbReference type="ARBA" id="ARBA00023136"/>
    </source>
</evidence>
<dbReference type="Gene3D" id="1.10.3720.10">
    <property type="entry name" value="MetI-like"/>
    <property type="match status" value="1"/>
</dbReference>
<evidence type="ECO:0000256" key="2">
    <source>
        <dbReference type="ARBA" id="ARBA00022448"/>
    </source>
</evidence>
<feature type="transmembrane region" description="Helical" evidence="10">
    <location>
        <begin position="247"/>
        <end position="269"/>
    </location>
</feature>
<evidence type="ECO:0000256" key="5">
    <source>
        <dbReference type="ARBA" id="ARBA00022692"/>
    </source>
</evidence>